<comment type="caution">
    <text evidence="2">The sequence shown here is derived from an EMBL/GenBank/DDBJ whole genome shotgun (WGS) entry which is preliminary data.</text>
</comment>
<dbReference type="PANTHER" id="PTHR43215">
    <property type="entry name" value="RADIAL SPOKE HEAD 1 HOMOLOG"/>
    <property type="match status" value="1"/>
</dbReference>
<dbReference type="PANTHER" id="PTHR43215:SF15">
    <property type="entry name" value="PROTEIN ACCUMULATION AND REPLICATION OF CHLOROPLASTS 3, CHLOROPLASTIC"/>
    <property type="match status" value="1"/>
</dbReference>
<keyword evidence="1" id="KW-0677">Repeat</keyword>
<evidence type="ECO:0000313" key="2">
    <source>
        <dbReference type="EMBL" id="KAJ5076696.1"/>
    </source>
</evidence>
<dbReference type="OrthoDB" id="423343at2759"/>
<protein>
    <recommendedName>
        <fullName evidence="4">MORN repeat protein</fullName>
    </recommendedName>
</protein>
<accession>A0A9Q0LQ51</accession>
<dbReference type="SUPFAM" id="SSF82185">
    <property type="entry name" value="Histone H3 K4-specific methyltransferase SET7/9 N-terminal domain"/>
    <property type="match status" value="3"/>
</dbReference>
<dbReference type="SMART" id="SM00698">
    <property type="entry name" value="MORN"/>
    <property type="match status" value="9"/>
</dbReference>
<evidence type="ECO:0000256" key="1">
    <source>
        <dbReference type="ARBA" id="ARBA00022737"/>
    </source>
</evidence>
<dbReference type="EMBL" id="JAPDFW010000059">
    <property type="protein sequence ID" value="KAJ5076696.1"/>
    <property type="molecule type" value="Genomic_DNA"/>
</dbReference>
<dbReference type="GO" id="GO:0005829">
    <property type="term" value="C:cytosol"/>
    <property type="evidence" value="ECO:0007669"/>
    <property type="project" value="TreeGrafter"/>
</dbReference>
<evidence type="ECO:0000313" key="3">
    <source>
        <dbReference type="Proteomes" id="UP001149090"/>
    </source>
</evidence>
<gene>
    <name evidence="2" type="ORF">M0811_00013</name>
</gene>
<organism evidence="2 3">
    <name type="scientific">Anaeramoeba ignava</name>
    <name type="common">Anaerobic marine amoeba</name>
    <dbReference type="NCBI Taxonomy" id="1746090"/>
    <lineage>
        <taxon>Eukaryota</taxon>
        <taxon>Metamonada</taxon>
        <taxon>Anaeramoebidae</taxon>
        <taxon>Anaeramoeba</taxon>
    </lineage>
</organism>
<keyword evidence="3" id="KW-1185">Reference proteome</keyword>
<sequence length="550" mass="63618">MTQLTLVKINQGKVIQYSFDKSKESKVVQLFLFKQFLAWGFQIETSDNDTNQRQESQHNLKNSDKIYRLDYIVPINAIWLNESPDGYDNDYGSVLEIITPERNLLIALTHKMNFMHKIFDVMVQYFHIDIQDIISKQYRLLKFFFTNQIVFEGEMLNGKSKGKAKLIYPNGTVYDGGVIAGLKEGPGQITFFCNDTFSGNWTKNKVSGQFTLKYVSGNMLSTSYSHKNPQEYGEFVSPSAGNYQGNFSDFKFHGKGSFTFSNGDKYIGSFQRNMRHDYGGLVCKDGSEYAGYWVNDMRSGKEGTQIYPNGDVYEGEWLNNLRHGNGKFSSHKTTYYGEWKNDLKHGKGKLFYSRDNVKYFGQFENGLRSGNGRFINGNWRYIGEWERNYPNGKGELIICNKKIVENEEENKNNLVKKYSGIFRFGKPYDENMKCIEKSLQFEGQIEFGVKKGYGKIIFPNGNKIISIFNSGLPSQEEELSIHFSENQNKKESTILKYTNTRVEFEQNSLDNERSNLLQKLARQVNTIEPINESIICWLSPPEHEQTLEWF</sequence>
<proteinExistence type="predicted"/>
<dbReference type="Pfam" id="PF02493">
    <property type="entry name" value="MORN"/>
    <property type="match status" value="9"/>
</dbReference>
<name>A0A9Q0LQ51_ANAIG</name>
<dbReference type="Gene3D" id="2.20.110.10">
    <property type="entry name" value="Histone H3 K4-specific methyltransferase SET7/9 N-terminal domain"/>
    <property type="match status" value="3"/>
</dbReference>
<evidence type="ECO:0008006" key="4">
    <source>
        <dbReference type="Google" id="ProtNLM"/>
    </source>
</evidence>
<dbReference type="Proteomes" id="UP001149090">
    <property type="component" value="Unassembled WGS sequence"/>
</dbReference>
<dbReference type="AlphaFoldDB" id="A0A9Q0LQ51"/>
<dbReference type="InterPro" id="IPR003409">
    <property type="entry name" value="MORN"/>
</dbReference>
<reference evidence="2" key="1">
    <citation type="submission" date="2022-10" db="EMBL/GenBank/DDBJ databases">
        <title>Novel sulphate-reducing endosymbionts in the free-living metamonad Anaeramoeba.</title>
        <authorList>
            <person name="Jerlstrom-Hultqvist J."/>
            <person name="Cepicka I."/>
            <person name="Gallot-Lavallee L."/>
            <person name="Salas-Leiva D."/>
            <person name="Curtis B.A."/>
            <person name="Zahonova K."/>
            <person name="Pipaliya S."/>
            <person name="Dacks J."/>
            <person name="Roger A.J."/>
        </authorList>
    </citation>
    <scope>NUCLEOTIDE SEQUENCE</scope>
    <source>
        <strain evidence="2">BMAN</strain>
    </source>
</reference>